<dbReference type="CDD" id="cd01043">
    <property type="entry name" value="DPS"/>
    <property type="match status" value="1"/>
</dbReference>
<reference evidence="5 7" key="2">
    <citation type="submission" date="2019-03" db="EMBL/GenBank/DDBJ databases">
        <authorList>
            <person name="He R.-H."/>
        </authorList>
    </citation>
    <scope>NUCLEOTIDE SEQUENCE [LARGE SCALE GENOMIC DNA]</scope>
    <source>
        <strain evidence="5 7">DSM 19624</strain>
    </source>
</reference>
<evidence type="ECO:0000313" key="7">
    <source>
        <dbReference type="Proteomes" id="UP000297429"/>
    </source>
</evidence>
<dbReference type="PRINTS" id="PR01346">
    <property type="entry name" value="HELNAPAPROT"/>
</dbReference>
<name>A0A497YEB6_9SPHI</name>
<dbReference type="RefSeq" id="WP_121281936.1">
    <property type="nucleotide sequence ID" value="NZ_RCCK01000001.1"/>
</dbReference>
<protein>
    <submittedName>
        <fullName evidence="5">DNA starvation/stationary phase protection protein</fullName>
    </submittedName>
    <submittedName>
        <fullName evidence="4">Starvation-inducible DNA-binding protein</fullName>
    </submittedName>
</protein>
<dbReference type="PANTHER" id="PTHR42932:SF3">
    <property type="entry name" value="DNA PROTECTION DURING STARVATION PROTEIN"/>
    <property type="match status" value="1"/>
</dbReference>
<dbReference type="Proteomes" id="UP000273898">
    <property type="component" value="Unassembled WGS sequence"/>
</dbReference>
<evidence type="ECO:0000256" key="1">
    <source>
        <dbReference type="ARBA" id="ARBA00009497"/>
    </source>
</evidence>
<comment type="caution">
    <text evidence="4">The sequence shown here is derived from an EMBL/GenBank/DDBJ whole genome shotgun (WGS) entry which is preliminary data.</text>
</comment>
<dbReference type="AlphaFoldDB" id="A0A497YEB6"/>
<dbReference type="Proteomes" id="UP000297429">
    <property type="component" value="Unassembled WGS sequence"/>
</dbReference>
<comment type="similarity">
    <text evidence="1 2">Belongs to the Dps family.</text>
</comment>
<accession>A0A497YEB6</accession>
<dbReference type="PANTHER" id="PTHR42932">
    <property type="entry name" value="GENERAL STRESS PROTEIN 20U"/>
    <property type="match status" value="1"/>
</dbReference>
<dbReference type="InterPro" id="IPR009078">
    <property type="entry name" value="Ferritin-like_SF"/>
</dbReference>
<feature type="domain" description="Ferritin/DPS" evidence="3">
    <location>
        <begin position="17"/>
        <end position="155"/>
    </location>
</feature>
<dbReference type="OrthoDB" id="9797023at2"/>
<dbReference type="GO" id="GO:0008199">
    <property type="term" value="F:ferric iron binding"/>
    <property type="evidence" value="ECO:0007669"/>
    <property type="project" value="InterPro"/>
</dbReference>
<evidence type="ECO:0000313" key="6">
    <source>
        <dbReference type="Proteomes" id="UP000273898"/>
    </source>
</evidence>
<dbReference type="Pfam" id="PF00210">
    <property type="entry name" value="Ferritin"/>
    <property type="match status" value="1"/>
</dbReference>
<reference evidence="4 6" key="1">
    <citation type="submission" date="2018-10" db="EMBL/GenBank/DDBJ databases">
        <title>Genomic Encyclopedia of Archaeal and Bacterial Type Strains, Phase II (KMG-II): from individual species to whole genera.</title>
        <authorList>
            <person name="Goeker M."/>
        </authorList>
    </citation>
    <scope>NUCLEOTIDE SEQUENCE [LARGE SCALE GENOMIC DNA]</scope>
    <source>
        <strain evidence="4 6">DSM 19624</strain>
    </source>
</reference>
<keyword evidence="4" id="KW-0238">DNA-binding</keyword>
<dbReference type="InterPro" id="IPR012347">
    <property type="entry name" value="Ferritin-like"/>
</dbReference>
<organism evidence="4 6">
    <name type="scientific">Pedobacter alluvionis</name>
    <dbReference type="NCBI Taxonomy" id="475253"/>
    <lineage>
        <taxon>Bacteria</taxon>
        <taxon>Pseudomonadati</taxon>
        <taxon>Bacteroidota</taxon>
        <taxon>Sphingobacteriia</taxon>
        <taxon>Sphingobacteriales</taxon>
        <taxon>Sphingobacteriaceae</taxon>
        <taxon>Pedobacter</taxon>
    </lineage>
</organism>
<gene>
    <name evidence="4" type="ORF">BCL90_0008</name>
    <name evidence="5" type="ORF">E3V97_24630</name>
</gene>
<dbReference type="Gene3D" id="1.20.1260.10">
    <property type="match status" value="1"/>
</dbReference>
<dbReference type="EMBL" id="SOPX01000008">
    <property type="protein sequence ID" value="TFB27898.1"/>
    <property type="molecule type" value="Genomic_DNA"/>
</dbReference>
<dbReference type="SUPFAM" id="SSF47240">
    <property type="entry name" value="Ferritin-like"/>
    <property type="match status" value="1"/>
</dbReference>
<proteinExistence type="inferred from homology"/>
<dbReference type="EMBL" id="RCCK01000001">
    <property type="protein sequence ID" value="RLJ80989.1"/>
    <property type="molecule type" value="Genomic_DNA"/>
</dbReference>
<evidence type="ECO:0000313" key="4">
    <source>
        <dbReference type="EMBL" id="RLJ80989.1"/>
    </source>
</evidence>
<sequence length="156" mass="18159">MTINIGITEKNRKHITNELSKILADEFVLFTKTKKAHWNVEGIDFYEKHNFFEAQANQIDEFIDNIAERIRTLGHYTPASLKSYLELTQLAEPISKYDSQSLINALLADHEIIIIQLRRNINIFANDYDDPGTSDFITGLMKDHEKMAWFLRSLLK</sequence>
<dbReference type="PIRSF" id="PIRSF005900">
    <property type="entry name" value="Dps"/>
    <property type="match status" value="1"/>
</dbReference>
<dbReference type="InterPro" id="IPR008331">
    <property type="entry name" value="Ferritin_DPS_dom"/>
</dbReference>
<dbReference type="GO" id="GO:0003677">
    <property type="term" value="F:DNA binding"/>
    <property type="evidence" value="ECO:0007669"/>
    <property type="project" value="UniProtKB-KW"/>
</dbReference>
<evidence type="ECO:0000256" key="2">
    <source>
        <dbReference type="RuleBase" id="RU003875"/>
    </source>
</evidence>
<evidence type="ECO:0000313" key="5">
    <source>
        <dbReference type="EMBL" id="TFB27898.1"/>
    </source>
</evidence>
<keyword evidence="7" id="KW-1185">Reference proteome</keyword>
<evidence type="ECO:0000259" key="3">
    <source>
        <dbReference type="Pfam" id="PF00210"/>
    </source>
</evidence>
<dbReference type="InterPro" id="IPR002177">
    <property type="entry name" value="DPS_DNA-bd"/>
</dbReference>